<dbReference type="EMBL" id="OX596099">
    <property type="protein sequence ID" value="CAM9673711.1"/>
    <property type="molecule type" value="Genomic_DNA"/>
</dbReference>
<proteinExistence type="predicted"/>
<accession>A0AC59YGM9</accession>
<organism evidence="1 2">
    <name type="scientific">Rangifer tarandus platyrhynchus</name>
    <name type="common">Svalbard reindeer</name>
    <dbReference type="NCBI Taxonomy" id="3082113"/>
    <lineage>
        <taxon>Eukaryota</taxon>
        <taxon>Metazoa</taxon>
        <taxon>Chordata</taxon>
        <taxon>Craniata</taxon>
        <taxon>Vertebrata</taxon>
        <taxon>Euteleostomi</taxon>
        <taxon>Mammalia</taxon>
        <taxon>Eutheria</taxon>
        <taxon>Laurasiatheria</taxon>
        <taxon>Artiodactyla</taxon>
        <taxon>Ruminantia</taxon>
        <taxon>Pecora</taxon>
        <taxon>Cervidae</taxon>
        <taxon>Odocoileinae</taxon>
        <taxon>Rangifer</taxon>
    </lineage>
</organism>
<gene>
    <name evidence="1" type="ORF">MRATA1EN22A_LOCUS5832</name>
</gene>
<reference evidence="1" key="1">
    <citation type="submission" date="2023-05" db="EMBL/GenBank/DDBJ databases">
        <authorList>
            <consortium name="ELIXIR-Norway"/>
        </authorList>
    </citation>
    <scope>NUCLEOTIDE SEQUENCE</scope>
</reference>
<evidence type="ECO:0000313" key="1">
    <source>
        <dbReference type="EMBL" id="CAM9673711.1"/>
    </source>
</evidence>
<name>A0AC59YGM9_RANTA</name>
<evidence type="ECO:0000313" key="2">
    <source>
        <dbReference type="Proteomes" id="UP001162501"/>
    </source>
</evidence>
<protein>
    <submittedName>
        <fullName evidence="1">Uncharacterized protein</fullName>
    </submittedName>
</protein>
<sequence length="167" mass="18585">MHNVVLVSGVQQSDSYVHSFLYSHMHAHMHPLWLGHAQIFGTLWTIACQALQSMGFSRQDYWSELLFLSPGDLPDPGIEPESPVSPAPQVASVQQSSLCYSISRFFLLFNVATGSFSLYMWLTAFSRLLWNASWVKAATGLRAHSGHLGSGLPCALGPRFSQRKDHH</sequence>
<dbReference type="Proteomes" id="UP001162501">
    <property type="component" value="Chromosome 15"/>
</dbReference>
<reference evidence="1" key="2">
    <citation type="submission" date="2025-03" db="EMBL/GenBank/DDBJ databases">
        <authorList>
            <consortium name="ELIXIR-Norway"/>
            <consortium name="Elixir Norway"/>
        </authorList>
    </citation>
    <scope>NUCLEOTIDE SEQUENCE</scope>
</reference>